<organism evidence="2">
    <name type="scientific">marine sediment metagenome</name>
    <dbReference type="NCBI Taxonomy" id="412755"/>
    <lineage>
        <taxon>unclassified sequences</taxon>
        <taxon>metagenomes</taxon>
        <taxon>ecological metagenomes</taxon>
    </lineage>
</organism>
<evidence type="ECO:0000256" key="1">
    <source>
        <dbReference type="SAM" id="MobiDB-lite"/>
    </source>
</evidence>
<gene>
    <name evidence="2" type="ORF">S12H4_07985</name>
</gene>
<evidence type="ECO:0000313" key="2">
    <source>
        <dbReference type="EMBL" id="GAI62518.1"/>
    </source>
</evidence>
<comment type="caution">
    <text evidence="2">The sequence shown here is derived from an EMBL/GenBank/DDBJ whole genome shotgun (WGS) entry which is preliminary data.</text>
</comment>
<protein>
    <submittedName>
        <fullName evidence="2">Uncharacterized protein</fullName>
    </submittedName>
</protein>
<sequence>MPSPNMTDEQLAEHYGRRTPGGQPLFEPFQWGYRCPQGHRGELITWSEFNNHIWCHKCQLDYPSETCPMQRPSWMDPDEFGAFVSRLPLKPKILPGVDRSIEGKKGR</sequence>
<reference evidence="2" key="1">
    <citation type="journal article" date="2014" name="Front. Microbiol.">
        <title>High frequency of phylogenetically diverse reductive dehalogenase-homologous genes in deep subseafloor sedimentary metagenomes.</title>
        <authorList>
            <person name="Kawai M."/>
            <person name="Futagami T."/>
            <person name="Toyoda A."/>
            <person name="Takaki Y."/>
            <person name="Nishi S."/>
            <person name="Hori S."/>
            <person name="Arai W."/>
            <person name="Tsubouchi T."/>
            <person name="Morono Y."/>
            <person name="Uchiyama I."/>
            <person name="Ito T."/>
            <person name="Fujiyama A."/>
            <person name="Inagaki F."/>
            <person name="Takami H."/>
        </authorList>
    </citation>
    <scope>NUCLEOTIDE SEQUENCE</scope>
    <source>
        <strain evidence="2">Expedition CK06-06</strain>
    </source>
</reference>
<name>X1Q2U0_9ZZZZ</name>
<proteinExistence type="predicted"/>
<dbReference type="EMBL" id="BARW01003025">
    <property type="protein sequence ID" value="GAI62518.1"/>
    <property type="molecule type" value="Genomic_DNA"/>
</dbReference>
<feature type="region of interest" description="Disordered" evidence="1">
    <location>
        <begin position="1"/>
        <end position="23"/>
    </location>
</feature>
<dbReference type="AlphaFoldDB" id="X1Q2U0"/>
<accession>X1Q2U0</accession>